<dbReference type="GO" id="GO:0009228">
    <property type="term" value="P:thiamine biosynthetic process"/>
    <property type="evidence" value="ECO:0007669"/>
    <property type="project" value="InterPro"/>
</dbReference>
<dbReference type="InterPro" id="IPR027939">
    <property type="entry name" value="NMT1/THI5"/>
</dbReference>
<feature type="domain" description="SsuA/THI5-like" evidence="2">
    <location>
        <begin position="69"/>
        <end position="275"/>
    </location>
</feature>
<dbReference type="PROSITE" id="PS51257">
    <property type="entry name" value="PROKAR_LIPOPROTEIN"/>
    <property type="match status" value="1"/>
</dbReference>
<keyword evidence="1" id="KW-0732">Signal</keyword>
<dbReference type="InterPro" id="IPR015168">
    <property type="entry name" value="SsuA/THI5"/>
</dbReference>
<dbReference type="EMBL" id="PVTL01000004">
    <property type="protein sequence ID" value="PRY68353.1"/>
    <property type="molecule type" value="Genomic_DNA"/>
</dbReference>
<feature type="signal peptide" evidence="1">
    <location>
        <begin position="1"/>
        <end position="35"/>
    </location>
</feature>
<dbReference type="PANTHER" id="PTHR31528:SF15">
    <property type="entry name" value="RIBOFLAVIN-BINDING PROTEIN RIBY"/>
    <property type="match status" value="1"/>
</dbReference>
<reference evidence="3 4" key="1">
    <citation type="submission" date="2018-03" db="EMBL/GenBank/DDBJ databases">
        <title>Genomic Encyclopedia of Type Strains, Phase III (KMG-III): the genomes of soil and plant-associated and newly described type strains.</title>
        <authorList>
            <person name="Whitman W."/>
        </authorList>
    </citation>
    <scope>NUCLEOTIDE SEQUENCE [LARGE SCALE GENOMIC DNA]</scope>
    <source>
        <strain evidence="3 4">CGMCC 1.12484</strain>
    </source>
</reference>
<evidence type="ECO:0000313" key="3">
    <source>
        <dbReference type="EMBL" id="PRY68353.1"/>
    </source>
</evidence>
<sequence>MRSELRRLHSSKARWAGTALLATGALLLSGCAAEATPAAVTAAECETTTDTHLLLSTFDLDVSYIPYGILADELGYFDEECLNMTLDVTSTGATQALLGDQTDFAMSGPEQLVSANGGASIGAKMVYNYIPNLNIYLGVLADSDIESTADLAGKTIGLEGTSSMYDAFLTESLKPHGLGLSDITTIVTGYGSTPAEALKSGEVDAVLYWPGLFTSWEAAGYDIRILDGTEWSAGFDGIGLAARDDTITDDPELVESVSRAIARSTVYLQRYPESAVRIFWKAYPERAPLPGADEDAAMERDLAVLDSTLESMGAMEQDEDYTWGIQTEERWTSQIAYMQKAATVDAAAVIDANDFFTAEFTEAANDFDLDEITEQ</sequence>
<dbReference type="Gene3D" id="3.40.190.10">
    <property type="entry name" value="Periplasmic binding protein-like II"/>
    <property type="match status" value="2"/>
</dbReference>
<accession>A0A2T0VDV0</accession>
<evidence type="ECO:0000256" key="1">
    <source>
        <dbReference type="SAM" id="SignalP"/>
    </source>
</evidence>
<dbReference type="Pfam" id="PF09084">
    <property type="entry name" value="NMT1"/>
    <property type="match status" value="1"/>
</dbReference>
<dbReference type="OrthoDB" id="174578at2"/>
<evidence type="ECO:0000313" key="4">
    <source>
        <dbReference type="Proteomes" id="UP000237983"/>
    </source>
</evidence>
<dbReference type="RefSeq" id="WP_106211750.1">
    <property type="nucleotide sequence ID" value="NZ_PVTL01000004.1"/>
</dbReference>
<feature type="chain" id="PRO_5015574405" evidence="1">
    <location>
        <begin position="36"/>
        <end position="375"/>
    </location>
</feature>
<organism evidence="3 4">
    <name type="scientific">Glaciihabitans tibetensis</name>
    <dbReference type="NCBI Taxonomy" id="1266600"/>
    <lineage>
        <taxon>Bacteria</taxon>
        <taxon>Bacillati</taxon>
        <taxon>Actinomycetota</taxon>
        <taxon>Actinomycetes</taxon>
        <taxon>Micrococcales</taxon>
        <taxon>Microbacteriaceae</taxon>
        <taxon>Glaciihabitans</taxon>
    </lineage>
</organism>
<dbReference type="SUPFAM" id="SSF53850">
    <property type="entry name" value="Periplasmic binding protein-like II"/>
    <property type="match status" value="1"/>
</dbReference>
<dbReference type="Proteomes" id="UP000237983">
    <property type="component" value="Unassembled WGS sequence"/>
</dbReference>
<proteinExistence type="predicted"/>
<comment type="caution">
    <text evidence="3">The sequence shown here is derived from an EMBL/GenBank/DDBJ whole genome shotgun (WGS) entry which is preliminary data.</text>
</comment>
<protein>
    <submittedName>
        <fullName evidence="3">ABC-type nitrate/sulfonate/bicarbonate transport system substrate-binding protein</fullName>
    </submittedName>
</protein>
<dbReference type="AlphaFoldDB" id="A0A2T0VDV0"/>
<name>A0A2T0VDV0_9MICO</name>
<gene>
    <name evidence="3" type="ORF">B0I08_10455</name>
</gene>
<dbReference type="PANTHER" id="PTHR31528">
    <property type="entry name" value="4-AMINO-5-HYDROXYMETHYL-2-METHYLPYRIMIDINE PHOSPHATE SYNTHASE THI11-RELATED"/>
    <property type="match status" value="1"/>
</dbReference>
<keyword evidence="4" id="KW-1185">Reference proteome</keyword>
<evidence type="ECO:0000259" key="2">
    <source>
        <dbReference type="Pfam" id="PF09084"/>
    </source>
</evidence>